<comment type="caution">
    <text evidence="3">The sequence shown here is derived from an EMBL/GenBank/DDBJ whole genome shotgun (WGS) entry which is preliminary data.</text>
</comment>
<keyword evidence="4" id="KW-1185">Reference proteome</keyword>
<dbReference type="OrthoDB" id="8261795at2"/>
<name>A0A4U0QTA3_9RHOB</name>
<dbReference type="Proteomes" id="UP000306223">
    <property type="component" value="Unassembled WGS sequence"/>
</dbReference>
<feature type="region of interest" description="Disordered" evidence="1">
    <location>
        <begin position="56"/>
        <end position="76"/>
    </location>
</feature>
<dbReference type="InterPro" id="IPR003346">
    <property type="entry name" value="Transposase_20"/>
</dbReference>
<reference evidence="3 4" key="1">
    <citation type="submission" date="2019-04" db="EMBL/GenBank/DDBJ databases">
        <authorList>
            <person name="Li J."/>
        </authorList>
    </citation>
    <scope>NUCLEOTIDE SEQUENCE [LARGE SCALE GENOMIC DNA]</scope>
    <source>
        <strain evidence="3 4">CCTCC AB2016182</strain>
    </source>
</reference>
<dbReference type="GO" id="GO:0006313">
    <property type="term" value="P:DNA transposition"/>
    <property type="evidence" value="ECO:0007669"/>
    <property type="project" value="InterPro"/>
</dbReference>
<evidence type="ECO:0000313" key="4">
    <source>
        <dbReference type="Proteomes" id="UP000306223"/>
    </source>
</evidence>
<organism evidence="3 4">
    <name type="scientific">Paracoccus hibiscisoli</name>
    <dbReference type="NCBI Taxonomy" id="2023261"/>
    <lineage>
        <taxon>Bacteria</taxon>
        <taxon>Pseudomonadati</taxon>
        <taxon>Pseudomonadota</taxon>
        <taxon>Alphaproteobacteria</taxon>
        <taxon>Rhodobacterales</taxon>
        <taxon>Paracoccaceae</taxon>
        <taxon>Paracoccus</taxon>
    </lineage>
</organism>
<dbReference type="GO" id="GO:0003677">
    <property type="term" value="F:DNA binding"/>
    <property type="evidence" value="ECO:0007669"/>
    <property type="project" value="InterPro"/>
</dbReference>
<feature type="domain" description="Transposase IS116/IS110/IS902 C-terminal" evidence="2">
    <location>
        <begin position="28"/>
        <end position="105"/>
    </location>
</feature>
<gene>
    <name evidence="3" type="ORF">FA740_07840</name>
</gene>
<dbReference type="EMBL" id="SUNH01000009">
    <property type="protein sequence ID" value="TJZ85235.1"/>
    <property type="molecule type" value="Genomic_DNA"/>
</dbReference>
<accession>A0A4U0QTA3</accession>
<dbReference type="AlphaFoldDB" id="A0A4U0QTA3"/>
<dbReference type="Pfam" id="PF02371">
    <property type="entry name" value="Transposase_20"/>
    <property type="match status" value="1"/>
</dbReference>
<dbReference type="GO" id="GO:0004803">
    <property type="term" value="F:transposase activity"/>
    <property type="evidence" value="ECO:0007669"/>
    <property type="project" value="InterPro"/>
</dbReference>
<proteinExistence type="predicted"/>
<evidence type="ECO:0000259" key="2">
    <source>
        <dbReference type="Pfam" id="PF02371"/>
    </source>
</evidence>
<evidence type="ECO:0000313" key="3">
    <source>
        <dbReference type="EMBL" id="TJZ85235.1"/>
    </source>
</evidence>
<sequence>MEVRRALRKAYQRLHKAINRLDADDGICRLLMTAPGVGPPVSLTVRAGIDEAARFGRSRRPPHFGLTPARDQSGELDRERGAFQCGGAGVRWSRVKAAGIIMRQRIKRAPSKV</sequence>
<evidence type="ECO:0000256" key="1">
    <source>
        <dbReference type="SAM" id="MobiDB-lite"/>
    </source>
</evidence>
<protein>
    <submittedName>
        <fullName evidence="3">IS110 family transposase</fullName>
    </submittedName>
</protein>